<dbReference type="Proteomes" id="UP000762676">
    <property type="component" value="Unassembled WGS sequence"/>
</dbReference>
<dbReference type="Gene3D" id="1.10.2000.10">
    <property type="entry name" value="Frizzled cysteine-rich domain"/>
    <property type="match status" value="4"/>
</dbReference>
<evidence type="ECO:0000313" key="9">
    <source>
        <dbReference type="Proteomes" id="UP000762676"/>
    </source>
</evidence>
<name>A0AAV4J9T9_9GAST</name>
<dbReference type="CDD" id="cd00112">
    <property type="entry name" value="LDLa"/>
    <property type="match status" value="4"/>
</dbReference>
<evidence type="ECO:0000256" key="5">
    <source>
        <dbReference type="SAM" id="MobiDB-lite"/>
    </source>
</evidence>
<feature type="compositionally biased region" description="Low complexity" evidence="5">
    <location>
        <begin position="161"/>
        <end position="233"/>
    </location>
</feature>
<comment type="caution">
    <text evidence="8">The sequence shown here is derived from an EMBL/GenBank/DDBJ whole genome shotgun (WGS) entry which is preliminary data.</text>
</comment>
<comment type="subcellular location">
    <subcellularLocation>
        <location evidence="1">Cell membrane</location>
        <topology evidence="1">Single-pass type II membrane protein</topology>
    </subcellularLocation>
</comment>
<evidence type="ECO:0000259" key="6">
    <source>
        <dbReference type="PROSITE" id="PS50038"/>
    </source>
</evidence>
<feature type="domain" description="FZ" evidence="6">
    <location>
        <begin position="519"/>
        <end position="641"/>
    </location>
</feature>
<keyword evidence="9" id="KW-1185">Reference proteome</keyword>
<feature type="non-terminal residue" evidence="8">
    <location>
        <position position="1"/>
    </location>
</feature>
<proteinExistence type="predicted"/>
<dbReference type="InterPro" id="IPR043504">
    <property type="entry name" value="Peptidase_S1_PA_chymotrypsin"/>
</dbReference>
<feature type="disulfide bond" evidence="4">
    <location>
        <begin position="973"/>
        <end position="988"/>
    </location>
</feature>
<evidence type="ECO:0000256" key="3">
    <source>
        <dbReference type="ARBA" id="ARBA00023157"/>
    </source>
</evidence>
<dbReference type="Gene3D" id="4.10.400.10">
    <property type="entry name" value="Low-density Lipoprotein Receptor"/>
    <property type="match status" value="4"/>
</dbReference>
<dbReference type="PROSITE" id="PS01209">
    <property type="entry name" value="LDLRA_1"/>
    <property type="match status" value="2"/>
</dbReference>
<dbReference type="PANTHER" id="PTHR24252">
    <property type="entry name" value="ACROSIN-RELATED"/>
    <property type="match status" value="1"/>
</dbReference>
<feature type="disulfide bond" evidence="4">
    <location>
        <begin position="961"/>
        <end position="979"/>
    </location>
</feature>
<evidence type="ECO:0000256" key="1">
    <source>
        <dbReference type="ARBA" id="ARBA00004401"/>
    </source>
</evidence>
<evidence type="ECO:0000259" key="7">
    <source>
        <dbReference type="PROSITE" id="PS50240"/>
    </source>
</evidence>
<dbReference type="GO" id="GO:0006508">
    <property type="term" value="P:proteolysis"/>
    <property type="evidence" value="ECO:0007669"/>
    <property type="project" value="InterPro"/>
</dbReference>
<organism evidence="8 9">
    <name type="scientific">Elysia marginata</name>
    <dbReference type="NCBI Taxonomy" id="1093978"/>
    <lineage>
        <taxon>Eukaryota</taxon>
        <taxon>Metazoa</taxon>
        <taxon>Spiralia</taxon>
        <taxon>Lophotrochozoa</taxon>
        <taxon>Mollusca</taxon>
        <taxon>Gastropoda</taxon>
        <taxon>Heterobranchia</taxon>
        <taxon>Euthyneura</taxon>
        <taxon>Panpulmonata</taxon>
        <taxon>Sacoglossa</taxon>
        <taxon>Placobranchoidea</taxon>
        <taxon>Plakobranchidae</taxon>
        <taxon>Elysia</taxon>
    </lineage>
</organism>
<feature type="domain" description="FZ" evidence="6">
    <location>
        <begin position="235"/>
        <end position="355"/>
    </location>
</feature>
<feature type="disulfide bond" evidence="4">
    <location>
        <begin position="936"/>
        <end position="951"/>
    </location>
</feature>
<comment type="caution">
    <text evidence="4">Lacks conserved residue(s) required for the propagation of feature annotation.</text>
</comment>
<keyword evidence="3 4" id="KW-1015">Disulfide bond</keyword>
<feature type="region of interest" description="Disordered" evidence="5">
    <location>
        <begin position="366"/>
        <end position="514"/>
    </location>
</feature>
<dbReference type="InterPro" id="IPR036055">
    <property type="entry name" value="LDL_receptor-like_sf"/>
</dbReference>
<evidence type="ECO:0000256" key="4">
    <source>
        <dbReference type="PROSITE-ProRule" id="PRU00124"/>
    </source>
</evidence>
<dbReference type="InterPro" id="IPR002172">
    <property type="entry name" value="LDrepeatLR_classA_rpt"/>
</dbReference>
<feature type="disulfide bond" evidence="4">
    <location>
        <begin position="954"/>
        <end position="966"/>
    </location>
</feature>
<feature type="domain" description="Peptidase S1" evidence="7">
    <location>
        <begin position="1138"/>
        <end position="1290"/>
    </location>
</feature>
<dbReference type="PANTHER" id="PTHR24252:SF18">
    <property type="entry name" value="OVOCHYMASE 1"/>
    <property type="match status" value="1"/>
</dbReference>
<dbReference type="PROSITE" id="PS00134">
    <property type="entry name" value="TRYPSIN_HIS"/>
    <property type="match status" value="1"/>
</dbReference>
<feature type="disulfide bond" evidence="4">
    <location>
        <begin position="1011"/>
        <end position="1026"/>
    </location>
</feature>
<dbReference type="GO" id="GO:0005886">
    <property type="term" value="C:plasma membrane"/>
    <property type="evidence" value="ECO:0007669"/>
    <property type="project" value="UniProtKB-SubCell"/>
</dbReference>
<dbReference type="CDD" id="cd07066">
    <property type="entry name" value="CRD_FZ"/>
    <property type="match status" value="2"/>
</dbReference>
<dbReference type="InterPro" id="IPR009003">
    <property type="entry name" value="Peptidase_S1_PA"/>
</dbReference>
<dbReference type="Pfam" id="PF00057">
    <property type="entry name" value="Ldl_recept_a"/>
    <property type="match status" value="4"/>
</dbReference>
<feature type="disulfide bond" evidence="4">
    <location>
        <begin position="899"/>
        <end position="914"/>
    </location>
</feature>
<dbReference type="PRINTS" id="PR00261">
    <property type="entry name" value="LDLRECEPTOR"/>
</dbReference>
<dbReference type="PROSITE" id="PS50038">
    <property type="entry name" value="FZ"/>
    <property type="match status" value="3"/>
</dbReference>
<dbReference type="Gene3D" id="2.40.10.10">
    <property type="entry name" value="Trypsin-like serine proteases"/>
    <property type="match status" value="1"/>
</dbReference>
<dbReference type="PROSITE" id="PS50068">
    <property type="entry name" value="LDLRA_2"/>
    <property type="match status" value="4"/>
</dbReference>
<protein>
    <submittedName>
        <fullName evidence="8">Atrial natriuretic peptide-converting enzyme</fullName>
    </submittedName>
</protein>
<evidence type="ECO:0000313" key="8">
    <source>
        <dbReference type="EMBL" id="GFS18247.1"/>
    </source>
</evidence>
<dbReference type="InterPro" id="IPR023415">
    <property type="entry name" value="LDLR_class-A_CS"/>
</dbReference>
<sequence>STSPRSLPISASPRTIQEISYHGRLNLSSPWSGGEAELRDAVATYLHTMLQPSPWFKPFIIASFVNISTDMRLVSFRISFEKVELEDIVAASDGNFTLGQGQGEGHSSSGILVADALQTLLREQTVLHEQFARLPDSTWLLVQAPTIYIEGAENIPVTEKPTPQTSTAEPTETSSQATETSTVETTTTATTETPTTYQSSTAERDLSTTSVESTTTETTAASTETASTPATTSVRAPGQCTEMVFTPCYSMLNWPSFYLPNWLEHSTQTQAVSAYTEMKSTRPPDASTECLERSELYLCALLFPPCERGSGGEEVYESVVNPCQSLCNDVVSNCGAIEGWPNNCDTFPTTNCTASPPARTTTVVTTTEEPTTTEQPTTTAVETTTEQPTTTTVVETTTEQPTTTTTLVETTTEQPTTTTVVETTTEQPTTTTTVVETTTERPTTTTVETTTEQPTTTTTVETTTEQPTTTTTEQTKTAVETTTTTEETTTIEETTTAKETTTAETTTAVTTPTTTTTTEQPFQCMKLDFPTCNDLGFKEFLLPNTHWNCQDEQCLFDHFYRLAHINDVEYCRASVYFYCSYVFHGCSHSEDGSLTSNPVVPCHEACDEAKGFCPKNHDPQLDCKSLSLPSQHAENAQCVEAEEECASDIHPFCKEIGFLETTKVYSWFSRNMTQRKIEFETFGIPSILKGCSANARFLYCGYFYPSCWFDMPCPSYCWEFEQSCSGHAFPLNCSVLEDNEYCLRAEDYTLRETTTTTTTTTTAATTPASKCEKIESALCKTFGFTEAMFPNGYGDVSELAANRTYYQFAEHAVSSGCHDDIAFYMCSVLFPPCDGAMPCRSLCEEVNDQCSQQLFGQGCFLLSDGNEETCLKPPEKRECSSTEYSCVNTNKCIPLSSKCDQINDCEDWSDERDCDCDQILQVPCAMGLCIPSYHRCDGKVQCPDESDENDCRNCTLGAYECNDGTCIPPEWLCDGDRDCEANEDEQWCDACSIEEFMCKRDTSCIPFEKRCDGVPDCLDSTDEINCVFAGIQENWLLVNVKDESYPFICAEGFTEEHGINACLKSGFPSLESINRRNASLNSHFFMLDPHGPSLTTLGRGQLFSKARDNRECPDKKLISIKCEPKVCGVDQYEQAPIIINGKNAYPGRWPWTVSFQHFGIHKCGGGIIHPYFILTAAHCARDIHDMGYVRIVAGTEDLGHVKLSVDVDSIPDSVQVREIRRFIKYPGYTQFDGKDIALLELKTPLTYTKDVRPLCLPEPVDVFSRTSMCRLAGWGHTSGTNGEICEPAAA</sequence>
<dbReference type="SUPFAM" id="SSF50494">
    <property type="entry name" value="Trypsin-like serine proteases"/>
    <property type="match status" value="1"/>
</dbReference>
<keyword evidence="2" id="KW-0735">Signal-anchor</keyword>
<dbReference type="PROSITE" id="PS50240">
    <property type="entry name" value="TRYPSIN_DOM"/>
    <property type="match status" value="1"/>
</dbReference>
<dbReference type="SUPFAM" id="SSF63501">
    <property type="entry name" value="Frizzled cysteine-rich domain"/>
    <property type="match status" value="4"/>
</dbReference>
<feature type="region of interest" description="Disordered" evidence="5">
    <location>
        <begin position="153"/>
        <end position="235"/>
    </location>
</feature>
<keyword evidence="2" id="KW-0812">Transmembrane</keyword>
<dbReference type="InterPro" id="IPR036790">
    <property type="entry name" value="Frizzled_dom_sf"/>
</dbReference>
<accession>A0AAV4J9T9</accession>
<dbReference type="SUPFAM" id="SSF57424">
    <property type="entry name" value="LDL receptor-like module"/>
    <property type="match status" value="4"/>
</dbReference>
<dbReference type="Pfam" id="PF00089">
    <property type="entry name" value="Trypsin"/>
    <property type="match status" value="1"/>
</dbReference>
<dbReference type="SMART" id="SM00063">
    <property type="entry name" value="FRI"/>
    <property type="match status" value="2"/>
</dbReference>
<reference evidence="8 9" key="1">
    <citation type="journal article" date="2021" name="Elife">
        <title>Chloroplast acquisition without the gene transfer in kleptoplastic sea slugs, Plakobranchus ocellatus.</title>
        <authorList>
            <person name="Maeda T."/>
            <person name="Takahashi S."/>
            <person name="Yoshida T."/>
            <person name="Shimamura S."/>
            <person name="Takaki Y."/>
            <person name="Nagai Y."/>
            <person name="Toyoda A."/>
            <person name="Suzuki Y."/>
            <person name="Arimoto A."/>
            <person name="Ishii H."/>
            <person name="Satoh N."/>
            <person name="Nishiyama T."/>
            <person name="Hasebe M."/>
            <person name="Maruyama T."/>
            <person name="Minagawa J."/>
            <person name="Obokata J."/>
            <person name="Shigenobu S."/>
        </authorList>
    </citation>
    <scope>NUCLEOTIDE SEQUENCE [LARGE SCALE GENOMIC DNA]</scope>
</reference>
<dbReference type="SMART" id="SM00192">
    <property type="entry name" value="LDLa"/>
    <property type="match status" value="4"/>
</dbReference>
<dbReference type="EMBL" id="BMAT01009998">
    <property type="protein sequence ID" value="GFS18247.1"/>
    <property type="molecule type" value="Genomic_DNA"/>
</dbReference>
<dbReference type="CDD" id="cd00190">
    <property type="entry name" value="Tryp_SPc"/>
    <property type="match status" value="1"/>
</dbReference>
<evidence type="ECO:0000256" key="2">
    <source>
        <dbReference type="ARBA" id="ARBA00022968"/>
    </source>
</evidence>
<gene>
    <name evidence="8" type="ORF">ElyMa_005002400</name>
</gene>
<feature type="disulfide bond" evidence="4">
    <location>
        <begin position="924"/>
        <end position="942"/>
    </location>
</feature>
<dbReference type="FunFam" id="2.40.10.10:FF:000068">
    <property type="entry name" value="transmembrane protease serine 2"/>
    <property type="match status" value="1"/>
</dbReference>
<dbReference type="InterPro" id="IPR020067">
    <property type="entry name" value="Frizzled_dom"/>
</dbReference>
<dbReference type="InterPro" id="IPR018114">
    <property type="entry name" value="TRYPSIN_HIS"/>
</dbReference>
<dbReference type="Pfam" id="PF01392">
    <property type="entry name" value="Fz"/>
    <property type="match status" value="2"/>
</dbReference>
<dbReference type="InterPro" id="IPR001254">
    <property type="entry name" value="Trypsin_dom"/>
</dbReference>
<dbReference type="GO" id="GO:0004252">
    <property type="term" value="F:serine-type endopeptidase activity"/>
    <property type="evidence" value="ECO:0007669"/>
    <property type="project" value="InterPro"/>
</dbReference>
<feature type="domain" description="FZ" evidence="6">
    <location>
        <begin position="766"/>
        <end position="895"/>
    </location>
</feature>
<dbReference type="SMART" id="SM00020">
    <property type="entry name" value="Tryp_SPc"/>
    <property type="match status" value="1"/>
</dbReference>